<proteinExistence type="predicted"/>
<feature type="signal peptide" evidence="1">
    <location>
        <begin position="1"/>
        <end position="16"/>
    </location>
</feature>
<name>A0A9W9IHZ6_9EURO</name>
<organism evidence="2 3">
    <name type="scientific">Penicillium capsulatum</name>
    <dbReference type="NCBI Taxonomy" id="69766"/>
    <lineage>
        <taxon>Eukaryota</taxon>
        <taxon>Fungi</taxon>
        <taxon>Dikarya</taxon>
        <taxon>Ascomycota</taxon>
        <taxon>Pezizomycotina</taxon>
        <taxon>Eurotiomycetes</taxon>
        <taxon>Eurotiomycetidae</taxon>
        <taxon>Eurotiales</taxon>
        <taxon>Aspergillaceae</taxon>
        <taxon>Penicillium</taxon>
    </lineage>
</organism>
<keyword evidence="3" id="KW-1185">Reference proteome</keyword>
<protein>
    <submittedName>
        <fullName evidence="2">Uncharacterized protein</fullName>
    </submittedName>
</protein>
<dbReference type="OrthoDB" id="5192261at2759"/>
<dbReference type="EMBL" id="JAPQKO010000002">
    <property type="protein sequence ID" value="KAJ5179294.1"/>
    <property type="molecule type" value="Genomic_DNA"/>
</dbReference>
<feature type="chain" id="PRO_5040812790" evidence="1">
    <location>
        <begin position="17"/>
        <end position="167"/>
    </location>
</feature>
<keyword evidence="1" id="KW-0732">Signal</keyword>
<dbReference type="Proteomes" id="UP001146351">
    <property type="component" value="Unassembled WGS sequence"/>
</dbReference>
<gene>
    <name evidence="2" type="ORF">N7492_002504</name>
</gene>
<evidence type="ECO:0000256" key="1">
    <source>
        <dbReference type="SAM" id="SignalP"/>
    </source>
</evidence>
<evidence type="ECO:0000313" key="2">
    <source>
        <dbReference type="EMBL" id="KAJ5179294.1"/>
    </source>
</evidence>
<dbReference type="AlphaFoldDB" id="A0A9W9IHZ6"/>
<sequence length="167" mass="17593">MKTATIFSILFGLAASVAIPSPEASDSVFLERRTPSDKSGNSQIALNCHATFEPNQGGVSGEGEGGSAQFNQDLIFVAQGTKITPDACTDVDEGPFCNNCIFSGGGLSSPTNVTGCWNPSGGNKGCSVKFKYNGYDYNTQNKEDVCGHEDSFEPFQSGLSAVCYFDV</sequence>
<accession>A0A9W9IHZ6</accession>
<reference evidence="2" key="1">
    <citation type="submission" date="2022-11" db="EMBL/GenBank/DDBJ databases">
        <authorList>
            <person name="Petersen C."/>
        </authorList>
    </citation>
    <scope>NUCLEOTIDE SEQUENCE</scope>
    <source>
        <strain evidence="2">IBT 21917</strain>
    </source>
</reference>
<reference evidence="2" key="2">
    <citation type="journal article" date="2023" name="IMA Fungus">
        <title>Comparative genomic study of the Penicillium genus elucidates a diverse pangenome and 15 lateral gene transfer events.</title>
        <authorList>
            <person name="Petersen C."/>
            <person name="Sorensen T."/>
            <person name="Nielsen M.R."/>
            <person name="Sondergaard T.E."/>
            <person name="Sorensen J.L."/>
            <person name="Fitzpatrick D.A."/>
            <person name="Frisvad J.C."/>
            <person name="Nielsen K.L."/>
        </authorList>
    </citation>
    <scope>NUCLEOTIDE SEQUENCE</scope>
    <source>
        <strain evidence="2">IBT 21917</strain>
    </source>
</reference>
<comment type="caution">
    <text evidence="2">The sequence shown here is derived from an EMBL/GenBank/DDBJ whole genome shotgun (WGS) entry which is preliminary data.</text>
</comment>
<evidence type="ECO:0000313" key="3">
    <source>
        <dbReference type="Proteomes" id="UP001146351"/>
    </source>
</evidence>